<feature type="domain" description="CCHC-type" evidence="3">
    <location>
        <begin position="45"/>
        <end position="60"/>
    </location>
</feature>
<feature type="domain" description="CCHC-type" evidence="3">
    <location>
        <begin position="132"/>
        <end position="148"/>
    </location>
</feature>
<accession>A0A8H3NXB8</accession>
<evidence type="ECO:0000259" key="3">
    <source>
        <dbReference type="PROSITE" id="PS50158"/>
    </source>
</evidence>
<dbReference type="GO" id="GO:0005730">
    <property type="term" value="C:nucleolus"/>
    <property type="evidence" value="ECO:0007669"/>
    <property type="project" value="TreeGrafter"/>
</dbReference>
<evidence type="ECO:0000256" key="2">
    <source>
        <dbReference type="SAM" id="MobiDB-lite"/>
    </source>
</evidence>
<dbReference type="Pfam" id="PF00098">
    <property type="entry name" value="zf-CCHC"/>
    <property type="match status" value="3"/>
</dbReference>
<evidence type="ECO:0000313" key="4">
    <source>
        <dbReference type="EMBL" id="GFF41321.1"/>
    </source>
</evidence>
<keyword evidence="1" id="KW-0479">Metal-binding</keyword>
<dbReference type="Proteomes" id="UP000465221">
    <property type="component" value="Unassembled WGS sequence"/>
</dbReference>
<feature type="region of interest" description="Disordered" evidence="2">
    <location>
        <begin position="147"/>
        <end position="197"/>
    </location>
</feature>
<evidence type="ECO:0000256" key="1">
    <source>
        <dbReference type="PROSITE-ProRule" id="PRU00047"/>
    </source>
</evidence>
<feature type="compositionally biased region" description="Polar residues" evidence="2">
    <location>
        <begin position="150"/>
        <end position="162"/>
    </location>
</feature>
<feature type="domain" description="CCHC-type" evidence="3">
    <location>
        <begin position="21"/>
        <end position="37"/>
    </location>
</feature>
<dbReference type="InterPro" id="IPR001878">
    <property type="entry name" value="Znf_CCHC"/>
</dbReference>
<dbReference type="AlphaFoldDB" id="A0A8H3NXB8"/>
<dbReference type="InterPro" id="IPR036875">
    <property type="entry name" value="Znf_CCHC_sf"/>
</dbReference>
<dbReference type="GO" id="GO:0003676">
    <property type="term" value="F:nucleic acid binding"/>
    <property type="evidence" value="ECO:0007669"/>
    <property type="project" value="InterPro"/>
</dbReference>
<proteinExistence type="predicted"/>
<dbReference type="SMART" id="SM00343">
    <property type="entry name" value="ZnF_C2HC"/>
    <property type="match status" value="4"/>
</dbReference>
<dbReference type="InterPro" id="IPR042246">
    <property type="entry name" value="ZCCHC9"/>
</dbReference>
<name>A0A8H3NXB8_9EURO</name>
<dbReference type="PANTHER" id="PTHR46242">
    <property type="entry name" value="ZINC FINGER CCHC DOMAIN-CONTAINING PROTEIN 9 ZCCHC9"/>
    <property type="match status" value="1"/>
</dbReference>
<gene>
    <name evidence="4" type="ORF">IFM46972_06505</name>
</gene>
<evidence type="ECO:0000313" key="5">
    <source>
        <dbReference type="Proteomes" id="UP000465221"/>
    </source>
</evidence>
<reference evidence="4 5" key="1">
    <citation type="submission" date="2020-01" db="EMBL/GenBank/DDBJ databases">
        <title>Draft genome sequence of Aspergillus udagawae IFM 46972.</title>
        <authorList>
            <person name="Takahashi H."/>
            <person name="Yaguchi T."/>
        </authorList>
    </citation>
    <scope>NUCLEOTIDE SEQUENCE [LARGE SCALE GENOMIC DNA]</scope>
    <source>
        <strain evidence="4 5">IFM 46972</strain>
    </source>
</reference>
<dbReference type="Gene3D" id="4.10.60.10">
    <property type="entry name" value="Zinc finger, CCHC-type"/>
    <property type="match status" value="3"/>
</dbReference>
<sequence>MGHTARGCKEERALVERVEVKCVNCNASGHRARDCTEPRVDRFACRNCGSPEHKAADCPNPRSAEGVECKRCNESKCYVWMPLATTHAYTDELQWATLQKIVLRHLPLEPAVTAVGHFSRDCPQKKDWSKVKCNNCGEMGHTIKRCPQAASESSGQGNNDIQDNAAGDDWNTAAPVSNENTDGDAEAGGWSGNGGGW</sequence>
<keyword evidence="1" id="KW-0863">Zinc-finger</keyword>
<organism evidence="4 5">
    <name type="scientific">Aspergillus udagawae</name>
    <dbReference type="NCBI Taxonomy" id="91492"/>
    <lineage>
        <taxon>Eukaryota</taxon>
        <taxon>Fungi</taxon>
        <taxon>Dikarya</taxon>
        <taxon>Ascomycota</taxon>
        <taxon>Pezizomycotina</taxon>
        <taxon>Eurotiomycetes</taxon>
        <taxon>Eurotiomycetidae</taxon>
        <taxon>Eurotiales</taxon>
        <taxon>Aspergillaceae</taxon>
        <taxon>Aspergillus</taxon>
        <taxon>Aspergillus subgen. Fumigati</taxon>
    </lineage>
</organism>
<comment type="caution">
    <text evidence="4">The sequence shown here is derived from an EMBL/GenBank/DDBJ whole genome shotgun (WGS) entry which is preliminary data.</text>
</comment>
<dbReference type="EMBL" id="BLKC01000044">
    <property type="protein sequence ID" value="GFF41321.1"/>
    <property type="molecule type" value="Genomic_DNA"/>
</dbReference>
<protein>
    <submittedName>
        <fullName evidence="4">Zinc knuckle transcription factor (CnjB), putative</fullName>
    </submittedName>
</protein>
<dbReference type="SUPFAM" id="SSF57756">
    <property type="entry name" value="Retrovirus zinc finger-like domains"/>
    <property type="match status" value="2"/>
</dbReference>
<dbReference type="PROSITE" id="PS50158">
    <property type="entry name" value="ZF_CCHC"/>
    <property type="match status" value="3"/>
</dbReference>
<keyword evidence="1" id="KW-0862">Zinc</keyword>
<dbReference type="GO" id="GO:0008270">
    <property type="term" value="F:zinc ion binding"/>
    <property type="evidence" value="ECO:0007669"/>
    <property type="project" value="UniProtKB-KW"/>
</dbReference>
<dbReference type="PANTHER" id="PTHR46242:SF1">
    <property type="entry name" value="ZINC FINGER CCHC DOMAIN-CONTAINING PROTEIN 9"/>
    <property type="match status" value="1"/>
</dbReference>